<feature type="binding site" evidence="12">
    <location>
        <position position="120"/>
    </location>
    <ligand>
        <name>Mg(2+)</name>
        <dbReference type="ChEBI" id="CHEBI:18420"/>
        <label>1</label>
    </ligand>
</feature>
<proteinExistence type="inferred from homology"/>
<evidence type="ECO:0000256" key="8">
    <source>
        <dbReference type="ARBA" id="ARBA00023277"/>
    </source>
</evidence>
<evidence type="ECO:0000259" key="14">
    <source>
        <dbReference type="Pfam" id="PF00316"/>
    </source>
</evidence>
<evidence type="ECO:0000256" key="10">
    <source>
        <dbReference type="ARBA" id="ARBA00072069"/>
    </source>
</evidence>
<feature type="binding site" evidence="12">
    <location>
        <position position="279"/>
    </location>
    <ligand>
        <name>Mg(2+)</name>
        <dbReference type="ChEBI" id="CHEBI:18420"/>
        <label>2</label>
    </ligand>
</feature>
<dbReference type="GO" id="GO:0005829">
    <property type="term" value="C:cytosol"/>
    <property type="evidence" value="ECO:0007669"/>
    <property type="project" value="TreeGrafter"/>
</dbReference>
<dbReference type="Proteomes" id="UP000464214">
    <property type="component" value="Chromosome"/>
</dbReference>
<dbReference type="InterPro" id="IPR044015">
    <property type="entry name" value="FBPase_C_dom"/>
</dbReference>
<comment type="subcellular location">
    <subcellularLocation>
        <location evidence="12">Cytoplasm</location>
    </subcellularLocation>
</comment>
<protein>
    <recommendedName>
        <fullName evidence="10 12">Fructose-1,6-bisphosphatase class 1</fullName>
        <shortName evidence="12">FBPase class 1</shortName>
        <ecNumber evidence="3 12">3.1.3.11</ecNumber>
    </recommendedName>
    <alternativeName>
        <fullName evidence="11 12">D-fructose-1,6-bisphosphate 1-phosphohydrolase class 1</fullName>
    </alternativeName>
</protein>
<feature type="binding site" evidence="12">
    <location>
        <position position="120"/>
    </location>
    <ligand>
        <name>Mg(2+)</name>
        <dbReference type="ChEBI" id="CHEBI:18420"/>
        <label>2</label>
    </ligand>
</feature>
<dbReference type="InterPro" id="IPR000146">
    <property type="entry name" value="FBPase_class-1"/>
</dbReference>
<gene>
    <name evidence="12" type="primary">fbp</name>
    <name evidence="16" type="ORF">GU926_07500</name>
</gene>
<evidence type="ECO:0000256" key="4">
    <source>
        <dbReference type="ARBA" id="ARBA00022490"/>
    </source>
</evidence>
<dbReference type="GO" id="GO:0006002">
    <property type="term" value="P:fructose 6-phosphate metabolic process"/>
    <property type="evidence" value="ECO:0007669"/>
    <property type="project" value="TreeGrafter"/>
</dbReference>
<keyword evidence="4 12" id="KW-0963">Cytoplasm</keyword>
<dbReference type="PIRSF" id="PIRSF500210">
    <property type="entry name" value="FBPtase"/>
    <property type="match status" value="1"/>
</dbReference>
<feature type="binding site" evidence="12">
    <location>
        <position position="123"/>
    </location>
    <ligand>
        <name>Mg(2+)</name>
        <dbReference type="ChEBI" id="CHEBI:18420"/>
        <label>2</label>
    </ligand>
</feature>
<evidence type="ECO:0000256" key="7">
    <source>
        <dbReference type="ARBA" id="ARBA00022842"/>
    </source>
</evidence>
<organism evidence="16 17">
    <name type="scientific">Nibribacter ruber</name>
    <dbReference type="NCBI Taxonomy" id="2698458"/>
    <lineage>
        <taxon>Bacteria</taxon>
        <taxon>Pseudomonadati</taxon>
        <taxon>Bacteroidota</taxon>
        <taxon>Cytophagia</taxon>
        <taxon>Cytophagales</taxon>
        <taxon>Hymenobacteraceae</taxon>
        <taxon>Nibribacter</taxon>
    </lineage>
</organism>
<reference evidence="16 17" key="1">
    <citation type="submission" date="2020-01" db="EMBL/GenBank/DDBJ databases">
        <authorList>
            <person name="Kim M."/>
        </authorList>
    </citation>
    <scope>NUCLEOTIDE SEQUENCE [LARGE SCALE GENOMIC DNA]</scope>
    <source>
        <strain evidence="16 17">BT10</strain>
    </source>
</reference>
<dbReference type="PIRSF" id="PIRSF000904">
    <property type="entry name" value="FBPtase_SBPase"/>
    <property type="match status" value="1"/>
</dbReference>
<sequence length="348" mass="38000">MTIKENLALPVGTTLDRFIMRKQEDFPFATGELSQLLRDIALAAKIVNRAINHAGLTDIGGAYGKQNVQGEDQQKLDVVANIRFIRALRNGGEVCAIISEEDEEVIQTGNTKGKYIVAIDPLDGSSNIDVNVSIGTIFSVYRRLSDSGCEGTMEDCLQRGVQQVAAGYIIYGSSTMLVYTTGNGVNGFTYETSLGEFFLSHPNITIPTTGTTYSINEGSYNLFQPAIKQYVELCRDRNYSARYIGSLVADFHRNMLKGGIYMYPSTTKAPNGKLRLLYEANALAFIVEQAGGKASNGSERILELYPTDLHQRCPLYIGSTEMVEEVERLLSQGSSAALSSSMTEASAN</sequence>
<dbReference type="PANTHER" id="PTHR11556:SF35">
    <property type="entry name" value="SEDOHEPTULOSE-1,7-BISPHOSPHATASE, CHLOROPLASTIC"/>
    <property type="match status" value="1"/>
</dbReference>
<dbReference type="GO" id="GO:0006094">
    <property type="term" value="P:gluconeogenesis"/>
    <property type="evidence" value="ECO:0007669"/>
    <property type="project" value="UniProtKB-UniRule"/>
</dbReference>
<dbReference type="EC" id="3.1.3.11" evidence="3 12"/>
<feature type="binding site" evidence="12">
    <location>
        <position position="100"/>
    </location>
    <ligand>
        <name>Mg(2+)</name>
        <dbReference type="ChEBI" id="CHEBI:18420"/>
        <label>1</label>
    </ligand>
</feature>
<evidence type="ECO:0000256" key="12">
    <source>
        <dbReference type="HAMAP-Rule" id="MF_01855"/>
    </source>
</evidence>
<dbReference type="InterPro" id="IPR028343">
    <property type="entry name" value="FBPtase"/>
</dbReference>
<dbReference type="Pfam" id="PF18913">
    <property type="entry name" value="FBPase_C"/>
    <property type="match status" value="1"/>
</dbReference>
<feature type="domain" description="Fructose-1-6-bisphosphatase class 1 C-terminal" evidence="15">
    <location>
        <begin position="206"/>
        <end position="330"/>
    </location>
</feature>
<keyword evidence="7 12" id="KW-0460">Magnesium</keyword>
<dbReference type="RefSeq" id="WP_160690551.1">
    <property type="nucleotide sequence ID" value="NZ_CP047897.1"/>
</dbReference>
<name>A0A6P1NY42_9BACT</name>
<comment type="caution">
    <text evidence="12">Lacks conserved residue(s) required for the propagation of feature annotation.</text>
</comment>
<comment type="subunit">
    <text evidence="12">Homotetramer.</text>
</comment>
<evidence type="ECO:0000259" key="15">
    <source>
        <dbReference type="Pfam" id="PF18913"/>
    </source>
</evidence>
<dbReference type="NCBIfam" id="NF006778">
    <property type="entry name" value="PRK09293.1-1"/>
    <property type="match status" value="1"/>
</dbReference>
<dbReference type="KEGG" id="nib:GU926_07500"/>
<comment type="cofactor">
    <cofactor evidence="12">
        <name>Mg(2+)</name>
        <dbReference type="ChEBI" id="CHEBI:18420"/>
    </cofactor>
    <text evidence="12">Binds 2 magnesium ions per subunit.</text>
</comment>
<dbReference type="Gene3D" id="3.40.190.80">
    <property type="match status" value="1"/>
</dbReference>
<dbReference type="GO" id="GO:0030388">
    <property type="term" value="P:fructose 1,6-bisphosphate metabolic process"/>
    <property type="evidence" value="ECO:0007669"/>
    <property type="project" value="TreeGrafter"/>
</dbReference>
<evidence type="ECO:0000256" key="11">
    <source>
        <dbReference type="ARBA" id="ARBA00081210"/>
    </source>
</evidence>
<comment type="pathway">
    <text evidence="9">Carbohydrate biosynthesis.</text>
</comment>
<comment type="catalytic activity">
    <reaction evidence="1 12">
        <text>beta-D-fructose 1,6-bisphosphate + H2O = beta-D-fructose 6-phosphate + phosphate</text>
        <dbReference type="Rhea" id="RHEA:11064"/>
        <dbReference type="ChEBI" id="CHEBI:15377"/>
        <dbReference type="ChEBI" id="CHEBI:32966"/>
        <dbReference type="ChEBI" id="CHEBI:43474"/>
        <dbReference type="ChEBI" id="CHEBI:57634"/>
        <dbReference type="EC" id="3.1.3.11"/>
    </reaction>
</comment>
<dbReference type="Pfam" id="PF00316">
    <property type="entry name" value="FBPase"/>
    <property type="match status" value="1"/>
</dbReference>
<evidence type="ECO:0000313" key="17">
    <source>
        <dbReference type="Proteomes" id="UP000464214"/>
    </source>
</evidence>
<evidence type="ECO:0000313" key="16">
    <source>
        <dbReference type="EMBL" id="QHL87284.1"/>
    </source>
</evidence>
<dbReference type="FunFam" id="3.40.190.80:FF:000001">
    <property type="entry name" value="Fructose-1,6-bisphosphatase class 1"/>
    <property type="match status" value="1"/>
</dbReference>
<evidence type="ECO:0000256" key="2">
    <source>
        <dbReference type="ARBA" id="ARBA00010941"/>
    </source>
</evidence>
<dbReference type="EMBL" id="CP047897">
    <property type="protein sequence ID" value="QHL87284.1"/>
    <property type="molecule type" value="Genomic_DNA"/>
</dbReference>
<evidence type="ECO:0000256" key="1">
    <source>
        <dbReference type="ARBA" id="ARBA00001273"/>
    </source>
</evidence>
<dbReference type="FunFam" id="3.30.540.10:FF:000002">
    <property type="entry name" value="Fructose-1,6-bisphosphatase class 1"/>
    <property type="match status" value="1"/>
</dbReference>
<dbReference type="InterPro" id="IPR033391">
    <property type="entry name" value="FBPase_N"/>
</dbReference>
<accession>A0A6P1NY42</accession>
<keyword evidence="6 12" id="KW-0378">Hydrolase</keyword>
<feature type="binding site" evidence="12">
    <location>
        <position position="243"/>
    </location>
    <ligand>
        <name>substrate</name>
    </ligand>
</feature>
<comment type="similarity">
    <text evidence="2 12 13">Belongs to the FBPase class 1 family.</text>
</comment>
<dbReference type="PRINTS" id="PR00115">
    <property type="entry name" value="F16BPHPHTASE"/>
</dbReference>
<evidence type="ECO:0000256" key="5">
    <source>
        <dbReference type="ARBA" id="ARBA00022723"/>
    </source>
</evidence>
<dbReference type="GO" id="GO:0042132">
    <property type="term" value="F:fructose 1,6-bisphosphate 1-phosphatase activity"/>
    <property type="evidence" value="ECO:0007669"/>
    <property type="project" value="UniProtKB-UniRule"/>
</dbReference>
<dbReference type="AlphaFoldDB" id="A0A6P1NY42"/>
<evidence type="ECO:0000256" key="3">
    <source>
        <dbReference type="ARBA" id="ARBA00013093"/>
    </source>
</evidence>
<keyword evidence="17" id="KW-1185">Reference proteome</keyword>
<dbReference type="Gene3D" id="3.30.540.10">
    <property type="entry name" value="Fructose-1,6-Bisphosphatase, subunit A, domain 1"/>
    <property type="match status" value="1"/>
</dbReference>
<feature type="binding site" evidence="12">
    <location>
        <position position="216"/>
    </location>
    <ligand>
        <name>substrate</name>
    </ligand>
</feature>
<keyword evidence="5 12" id="KW-0479">Metal-binding</keyword>
<evidence type="ECO:0000256" key="13">
    <source>
        <dbReference type="RuleBase" id="RU000508"/>
    </source>
</evidence>
<feature type="domain" description="Fructose-1-6-bisphosphatase class I N-terminal" evidence="14">
    <location>
        <begin position="14"/>
        <end position="202"/>
    </location>
</feature>
<keyword evidence="8 12" id="KW-0119">Carbohydrate metabolism</keyword>
<feature type="binding site" evidence="12">
    <location>
        <position position="273"/>
    </location>
    <ligand>
        <name>substrate</name>
    </ligand>
</feature>
<dbReference type="GO" id="GO:0006000">
    <property type="term" value="P:fructose metabolic process"/>
    <property type="evidence" value="ECO:0007669"/>
    <property type="project" value="TreeGrafter"/>
</dbReference>
<dbReference type="PANTHER" id="PTHR11556">
    <property type="entry name" value="FRUCTOSE-1,6-BISPHOSPHATASE-RELATED"/>
    <property type="match status" value="1"/>
</dbReference>
<dbReference type="CDD" id="cd00354">
    <property type="entry name" value="FBPase"/>
    <property type="match status" value="1"/>
</dbReference>
<evidence type="ECO:0000256" key="9">
    <source>
        <dbReference type="ARBA" id="ARBA00024331"/>
    </source>
</evidence>
<feature type="binding site" evidence="12">
    <location>
        <begin position="123"/>
        <end position="126"/>
    </location>
    <ligand>
        <name>substrate</name>
    </ligand>
</feature>
<dbReference type="GO" id="GO:0005986">
    <property type="term" value="P:sucrose biosynthetic process"/>
    <property type="evidence" value="ECO:0007669"/>
    <property type="project" value="TreeGrafter"/>
</dbReference>
<dbReference type="SUPFAM" id="SSF56655">
    <property type="entry name" value="Carbohydrate phosphatase"/>
    <property type="match status" value="1"/>
</dbReference>
<dbReference type="HAMAP" id="MF_01855">
    <property type="entry name" value="FBPase_class1"/>
    <property type="match status" value="1"/>
</dbReference>
<dbReference type="GO" id="GO:0000287">
    <property type="term" value="F:magnesium ion binding"/>
    <property type="evidence" value="ECO:0007669"/>
    <property type="project" value="UniProtKB-UniRule"/>
</dbReference>
<evidence type="ECO:0000256" key="6">
    <source>
        <dbReference type="ARBA" id="ARBA00022801"/>
    </source>
</evidence>
<feature type="binding site" evidence="12">
    <location>
        <position position="122"/>
    </location>
    <ligand>
        <name>Mg(2+)</name>
        <dbReference type="ChEBI" id="CHEBI:18420"/>
        <label>1</label>
    </ligand>
</feature>